<dbReference type="InterPro" id="IPR016596">
    <property type="entry name" value="UCP012335"/>
</dbReference>
<sequence length="154" mass="16620">MLILKQTLPVIVALSIMVSGCASVNLVPAEEMAQAKSFDTPKGNLSGLYVYRDSSFGSTLKKDIWVNGECLGESAPHVFFFTEVPSGEQKISTESEFSPNPLLITTEPGKNYFIRQYIKLGVFVGGANLEQVSEQKGRAAVAKLKMAAPGQCSK</sequence>
<dbReference type="EMBL" id="CP091508">
    <property type="protein sequence ID" value="UOO82247.1"/>
    <property type="molecule type" value="Genomic_DNA"/>
</dbReference>
<reference evidence="3 4" key="1">
    <citation type="journal article" date="2022" name="Res Sq">
        <title>Evolution of multicellular longitudinally dividing oral cavity symbionts (Neisseriaceae).</title>
        <authorList>
            <person name="Nyongesa S."/>
            <person name="Weber P."/>
            <person name="Bernet E."/>
            <person name="Pullido F."/>
            <person name="Nieckarz M."/>
            <person name="Delaby M."/>
            <person name="Nieves C."/>
            <person name="Viehboeck T."/>
            <person name="Krause N."/>
            <person name="Rivera-Millot A."/>
            <person name="Nakamura A."/>
            <person name="Vischer N."/>
            <person name="VanNieuwenhze M."/>
            <person name="Brun Y."/>
            <person name="Cava F."/>
            <person name="Bulgheresi S."/>
            <person name="Veyrier F."/>
        </authorList>
    </citation>
    <scope>NUCLEOTIDE SEQUENCE [LARGE SCALE GENOMIC DNA]</scope>
    <source>
        <strain evidence="3 4">CCUG 63373m</strain>
    </source>
</reference>
<evidence type="ECO:0000259" key="2">
    <source>
        <dbReference type="Pfam" id="PF11008"/>
    </source>
</evidence>
<name>A0ABY4DT74_9NEIS</name>
<keyword evidence="1" id="KW-0732">Signal</keyword>
<dbReference type="Proteomes" id="UP000829817">
    <property type="component" value="Chromosome"/>
</dbReference>
<organism evidence="3 4">
    <name type="scientific">Uruburuella testudinis</name>
    <dbReference type="NCBI Taxonomy" id="1282863"/>
    <lineage>
        <taxon>Bacteria</taxon>
        <taxon>Pseudomonadati</taxon>
        <taxon>Pseudomonadota</taxon>
        <taxon>Betaproteobacteria</taxon>
        <taxon>Neisseriales</taxon>
        <taxon>Neisseriaceae</taxon>
        <taxon>Uruburuella</taxon>
    </lineage>
</organism>
<dbReference type="PROSITE" id="PS51257">
    <property type="entry name" value="PROKAR_LIPOPROTEIN"/>
    <property type="match status" value="1"/>
</dbReference>
<dbReference type="InterPro" id="IPR022548">
    <property type="entry name" value="DUF2846"/>
</dbReference>
<protein>
    <submittedName>
        <fullName evidence="3">DUF2846 domain-containing protein</fullName>
    </submittedName>
</protein>
<evidence type="ECO:0000256" key="1">
    <source>
        <dbReference type="SAM" id="SignalP"/>
    </source>
</evidence>
<dbReference type="PIRSF" id="PIRSF012335">
    <property type="entry name" value="UCP012335"/>
    <property type="match status" value="1"/>
</dbReference>
<proteinExistence type="predicted"/>
<evidence type="ECO:0000313" key="3">
    <source>
        <dbReference type="EMBL" id="UOO82247.1"/>
    </source>
</evidence>
<keyword evidence="4" id="KW-1185">Reference proteome</keyword>
<feature type="chain" id="PRO_5045503774" evidence="1">
    <location>
        <begin position="25"/>
        <end position="154"/>
    </location>
</feature>
<feature type="signal peptide" evidence="1">
    <location>
        <begin position="1"/>
        <end position="24"/>
    </location>
</feature>
<gene>
    <name evidence="3" type="ORF">LVJ83_01860</name>
</gene>
<evidence type="ECO:0000313" key="4">
    <source>
        <dbReference type="Proteomes" id="UP000829817"/>
    </source>
</evidence>
<dbReference type="Pfam" id="PF11008">
    <property type="entry name" value="DUF2846"/>
    <property type="match status" value="1"/>
</dbReference>
<feature type="domain" description="DUF2846" evidence="2">
    <location>
        <begin position="44"/>
        <end position="127"/>
    </location>
</feature>
<dbReference type="RefSeq" id="WP_244785763.1">
    <property type="nucleotide sequence ID" value="NZ_CP091508.1"/>
</dbReference>
<accession>A0ABY4DT74</accession>